<keyword evidence="11" id="KW-1185">Reference proteome</keyword>
<feature type="domain" description="SIS" evidence="9">
    <location>
        <begin position="37"/>
        <end position="180"/>
    </location>
</feature>
<sequence>MSEISATATDAARRVLRLEGEAVLSLSDNLPDDFQAIVELIRGAEGRVIVSGVGKSGHIGRKIAATLASTGTPAYFVHATEASHGDLGMVTRHDILLLISNSGETTELRDMVYHSQRFSIPLIGLSSNPDSTLMRAADYRLTLPRLPEACSIGMAPTTSTTLTLALGDALAVALMESRSFKAEDFGVFHPGGKLGSQMRTVADLMHQGDEIPILTGDAAVQDALLVMTSKGFGLAAMVDAEGVLTGVISDGDLRRNMDGLLDRKPFEIANRTPVTAPPGMLAPEALALLNTYKIGALIVVDDERRPIGVLHIHDLLRAGVA</sequence>
<comment type="caution">
    <text evidence="10">The sequence shown here is derived from an EMBL/GenBank/DDBJ whole genome shotgun (WGS) entry which is preliminary data.</text>
</comment>
<dbReference type="CDD" id="cd04604">
    <property type="entry name" value="CBS_pair_SIS_assoc"/>
    <property type="match status" value="1"/>
</dbReference>
<dbReference type="InterPro" id="IPR035474">
    <property type="entry name" value="SIS_Kpsf"/>
</dbReference>
<comment type="similarity">
    <text evidence="1 4">Belongs to the SIS family. GutQ/KpsF subfamily.</text>
</comment>
<dbReference type="InterPro" id="IPR001347">
    <property type="entry name" value="SIS_dom"/>
</dbReference>
<dbReference type="GO" id="GO:0019146">
    <property type="term" value="F:arabinose-5-phosphate isomerase activity"/>
    <property type="evidence" value="ECO:0007669"/>
    <property type="project" value="UniProtKB-EC"/>
</dbReference>
<proteinExistence type="inferred from homology"/>
<feature type="site" description="Catalytically relevant" evidence="6">
    <location>
        <position position="189"/>
    </location>
</feature>
<dbReference type="PIRSF" id="PIRSF004692">
    <property type="entry name" value="KdsD_KpsF"/>
    <property type="match status" value="1"/>
</dbReference>
<keyword evidence="5" id="KW-0862">Zinc</keyword>
<dbReference type="EC" id="5.3.1.13" evidence="10"/>
<dbReference type="EMBL" id="JYFE01000048">
    <property type="protein sequence ID" value="KIT15613.1"/>
    <property type="molecule type" value="Genomic_DNA"/>
</dbReference>
<gene>
    <name evidence="10" type="primary">kdsD</name>
    <name evidence="10" type="ORF">jaqu_27100</name>
</gene>
<evidence type="ECO:0000256" key="3">
    <source>
        <dbReference type="ARBA" id="ARBA00023122"/>
    </source>
</evidence>
<dbReference type="PATRIC" id="fig|935700.4.peg.2803"/>
<dbReference type="SUPFAM" id="SSF53697">
    <property type="entry name" value="SIS domain"/>
    <property type="match status" value="1"/>
</dbReference>
<dbReference type="Proteomes" id="UP000032232">
    <property type="component" value="Unassembled WGS sequence"/>
</dbReference>
<dbReference type="FunFam" id="3.40.50.10490:FF:000011">
    <property type="entry name" value="Arabinose 5-phosphate isomerase"/>
    <property type="match status" value="1"/>
</dbReference>
<dbReference type="PANTHER" id="PTHR42745:SF1">
    <property type="entry name" value="ARABINOSE 5-PHOSPHATE ISOMERASE KDSD"/>
    <property type="match status" value="1"/>
</dbReference>
<dbReference type="SMART" id="SM00116">
    <property type="entry name" value="CBS"/>
    <property type="match status" value="2"/>
</dbReference>
<feature type="site" description="Catalytically relevant" evidence="6">
    <location>
        <position position="148"/>
    </location>
</feature>
<evidence type="ECO:0000256" key="5">
    <source>
        <dbReference type="PIRSR" id="PIRSR004692-2"/>
    </source>
</evidence>
<feature type="site" description="Catalytically relevant" evidence="6">
    <location>
        <position position="55"/>
    </location>
</feature>
<dbReference type="InterPro" id="IPR000644">
    <property type="entry name" value="CBS_dom"/>
</dbReference>
<evidence type="ECO:0000256" key="4">
    <source>
        <dbReference type="PIRNR" id="PIRNR004692"/>
    </source>
</evidence>
<dbReference type="RefSeq" id="WP_043919498.1">
    <property type="nucleotide sequence ID" value="NZ_FZPF01000009.1"/>
</dbReference>
<accession>A0A0D1D6K9</accession>
<dbReference type="NCBIfam" id="TIGR00393">
    <property type="entry name" value="kpsF"/>
    <property type="match status" value="1"/>
</dbReference>
<evidence type="ECO:0000313" key="10">
    <source>
        <dbReference type="EMBL" id="KIT15613.1"/>
    </source>
</evidence>
<dbReference type="GO" id="GO:0046872">
    <property type="term" value="F:metal ion binding"/>
    <property type="evidence" value="ECO:0007669"/>
    <property type="project" value="UniProtKB-KW"/>
</dbReference>
<dbReference type="Pfam" id="PF01380">
    <property type="entry name" value="SIS"/>
    <property type="match status" value="1"/>
</dbReference>
<evidence type="ECO:0000256" key="7">
    <source>
        <dbReference type="PROSITE-ProRule" id="PRU00703"/>
    </source>
</evidence>
<feature type="site" description="Catalytically relevant" evidence="6">
    <location>
        <position position="107"/>
    </location>
</feature>
<feature type="domain" description="CBS" evidence="8">
    <location>
        <begin position="205"/>
        <end position="263"/>
    </location>
</feature>
<dbReference type="Gene3D" id="3.10.580.10">
    <property type="entry name" value="CBS-domain"/>
    <property type="match status" value="1"/>
</dbReference>
<dbReference type="PROSITE" id="PS51464">
    <property type="entry name" value="SIS"/>
    <property type="match status" value="1"/>
</dbReference>
<dbReference type="PANTHER" id="PTHR42745">
    <property type="match status" value="1"/>
</dbReference>
<evidence type="ECO:0000256" key="2">
    <source>
        <dbReference type="ARBA" id="ARBA00022737"/>
    </source>
</evidence>
<dbReference type="InterPro" id="IPR046348">
    <property type="entry name" value="SIS_dom_sf"/>
</dbReference>
<evidence type="ECO:0000256" key="1">
    <source>
        <dbReference type="ARBA" id="ARBA00008165"/>
    </source>
</evidence>
<evidence type="ECO:0000256" key="6">
    <source>
        <dbReference type="PIRSR" id="PIRSR004692-3"/>
    </source>
</evidence>
<evidence type="ECO:0000259" key="9">
    <source>
        <dbReference type="PROSITE" id="PS51464"/>
    </source>
</evidence>
<dbReference type="InterPro" id="IPR050986">
    <property type="entry name" value="GutQ/KpsF_isomerases"/>
</dbReference>
<dbReference type="GO" id="GO:1901135">
    <property type="term" value="P:carbohydrate derivative metabolic process"/>
    <property type="evidence" value="ECO:0007669"/>
    <property type="project" value="InterPro"/>
</dbReference>
<dbReference type="CDD" id="cd05014">
    <property type="entry name" value="SIS_Kpsf"/>
    <property type="match status" value="1"/>
</dbReference>
<dbReference type="STRING" id="935700.jaqu_27100"/>
<keyword evidence="10" id="KW-0413">Isomerase</keyword>
<dbReference type="AlphaFoldDB" id="A0A0D1D6K9"/>
<dbReference type="GO" id="GO:0005975">
    <property type="term" value="P:carbohydrate metabolic process"/>
    <property type="evidence" value="ECO:0007669"/>
    <property type="project" value="InterPro"/>
</dbReference>
<dbReference type="GO" id="GO:0097367">
    <property type="term" value="F:carbohydrate derivative binding"/>
    <property type="evidence" value="ECO:0007669"/>
    <property type="project" value="InterPro"/>
</dbReference>
<dbReference type="Pfam" id="PF00571">
    <property type="entry name" value="CBS"/>
    <property type="match status" value="2"/>
</dbReference>
<protein>
    <submittedName>
        <fullName evidence="10">KdsD protein</fullName>
        <ecNumber evidence="10">5.3.1.13</ecNumber>
    </submittedName>
</protein>
<feature type="domain" description="CBS" evidence="8">
    <location>
        <begin position="269"/>
        <end position="321"/>
    </location>
</feature>
<organism evidence="10 11">
    <name type="scientific">Jannaschia aquimarina</name>
    <dbReference type="NCBI Taxonomy" id="935700"/>
    <lineage>
        <taxon>Bacteria</taxon>
        <taxon>Pseudomonadati</taxon>
        <taxon>Pseudomonadota</taxon>
        <taxon>Alphaproteobacteria</taxon>
        <taxon>Rhodobacterales</taxon>
        <taxon>Roseobacteraceae</taxon>
        <taxon>Jannaschia</taxon>
    </lineage>
</organism>
<keyword evidence="2" id="KW-0677">Repeat</keyword>
<dbReference type="InterPro" id="IPR004800">
    <property type="entry name" value="KdsD/KpsF-type"/>
</dbReference>
<dbReference type="InterPro" id="IPR046342">
    <property type="entry name" value="CBS_dom_sf"/>
</dbReference>
<feature type="binding site" evidence="5">
    <location>
        <position position="78"/>
    </location>
    <ligand>
        <name>Zn(2+)</name>
        <dbReference type="ChEBI" id="CHEBI:29105"/>
    </ligand>
</feature>
<keyword evidence="5" id="KW-0479">Metal-binding</keyword>
<keyword evidence="3 7" id="KW-0129">CBS domain</keyword>
<dbReference type="PROSITE" id="PS51371">
    <property type="entry name" value="CBS"/>
    <property type="match status" value="2"/>
</dbReference>
<dbReference type="Gene3D" id="3.40.50.10490">
    <property type="entry name" value="Glucose-6-phosphate isomerase like protein, domain 1"/>
    <property type="match status" value="1"/>
</dbReference>
<name>A0A0D1D6K9_9RHOB</name>
<evidence type="ECO:0000259" key="8">
    <source>
        <dbReference type="PROSITE" id="PS51371"/>
    </source>
</evidence>
<evidence type="ECO:0000313" key="11">
    <source>
        <dbReference type="Proteomes" id="UP000032232"/>
    </source>
</evidence>
<reference evidence="10 11" key="1">
    <citation type="submission" date="2015-02" db="EMBL/GenBank/DDBJ databases">
        <title>Genome Sequence of Jannaschia aquimarina DSM28248, a member of the Roseobacter clade.</title>
        <authorList>
            <person name="Voget S."/>
            <person name="Daniel R."/>
        </authorList>
    </citation>
    <scope>NUCLEOTIDE SEQUENCE [LARGE SCALE GENOMIC DNA]</scope>
    <source>
        <strain evidence="10 11">GSW-M26</strain>
    </source>
</reference>